<gene>
    <name evidence="2" type="ORF">B6N60_02591</name>
</gene>
<dbReference type="AlphaFoldDB" id="A0A975Y564"/>
<protein>
    <submittedName>
        <fullName evidence="2">Uncharacterized protein</fullName>
    </submittedName>
</protein>
<feature type="transmembrane region" description="Helical" evidence="1">
    <location>
        <begin position="78"/>
        <end position="97"/>
    </location>
</feature>
<sequence>MLDFYTLAEISRNNCTAICAFLVPANLLATLFTIILLIFHRPPVQLWLSTGIASIFACVMILHVYTWFMVGVVMLPTYILLSLAVTCLLINVMVLVWRSNSLQLFSLWSRNNG</sequence>
<organism evidence="2 3">
    <name type="scientific">Richelia sinica FACHB-800</name>
    <dbReference type="NCBI Taxonomy" id="1357546"/>
    <lineage>
        <taxon>Bacteria</taxon>
        <taxon>Bacillati</taxon>
        <taxon>Cyanobacteriota</taxon>
        <taxon>Cyanophyceae</taxon>
        <taxon>Nostocales</taxon>
        <taxon>Nostocaceae</taxon>
        <taxon>Richelia</taxon>
    </lineage>
</organism>
<accession>A0A975Y564</accession>
<dbReference type="Proteomes" id="UP000683511">
    <property type="component" value="Chromosome"/>
</dbReference>
<keyword evidence="1" id="KW-0812">Transmembrane</keyword>
<feature type="transmembrane region" description="Helical" evidence="1">
    <location>
        <begin position="46"/>
        <end position="66"/>
    </location>
</feature>
<evidence type="ECO:0000313" key="2">
    <source>
        <dbReference type="EMBL" id="QXE23894.1"/>
    </source>
</evidence>
<dbReference type="EMBL" id="CP021056">
    <property type="protein sequence ID" value="QXE23894.1"/>
    <property type="molecule type" value="Genomic_DNA"/>
</dbReference>
<name>A0A975Y564_9NOST</name>
<evidence type="ECO:0000256" key="1">
    <source>
        <dbReference type="SAM" id="Phobius"/>
    </source>
</evidence>
<dbReference type="RefSeq" id="WP_190606864.1">
    <property type="nucleotide sequence ID" value="NZ_CP021056.1"/>
</dbReference>
<reference evidence="2" key="1">
    <citation type="submission" date="2017-04" db="EMBL/GenBank/DDBJ databases">
        <title>Genome deletions in a multicellular cyanobacterial endosymbiont for morphological adaptation in marine diatoms.</title>
        <authorList>
            <person name="Wang Y."/>
            <person name="Gao H."/>
            <person name="Li R."/>
            <person name="Xu X."/>
        </authorList>
    </citation>
    <scope>NUCLEOTIDE SEQUENCE</scope>
    <source>
        <strain evidence="2">FACHB 800</strain>
    </source>
</reference>
<keyword evidence="3" id="KW-1185">Reference proteome</keyword>
<feature type="transmembrane region" description="Helical" evidence="1">
    <location>
        <begin position="20"/>
        <end position="39"/>
    </location>
</feature>
<dbReference type="KEGG" id="rsin:B6N60_02591"/>
<evidence type="ECO:0000313" key="3">
    <source>
        <dbReference type="Proteomes" id="UP000683511"/>
    </source>
</evidence>
<keyword evidence="1" id="KW-0472">Membrane</keyword>
<keyword evidence="1" id="KW-1133">Transmembrane helix</keyword>
<proteinExistence type="predicted"/>